<gene>
    <name evidence="1" type="ORF">CQA54_05425</name>
</gene>
<dbReference type="AlphaFoldDB" id="A0A3D8IQE3"/>
<evidence type="ECO:0008006" key="3">
    <source>
        <dbReference type="Google" id="ProtNLM"/>
    </source>
</evidence>
<keyword evidence="2" id="KW-1185">Reference proteome</keyword>
<organism evidence="1 2">
    <name type="scientific">Helicobacter equorum</name>
    <dbReference type="NCBI Taxonomy" id="361872"/>
    <lineage>
        <taxon>Bacteria</taxon>
        <taxon>Pseudomonadati</taxon>
        <taxon>Campylobacterota</taxon>
        <taxon>Epsilonproteobacteria</taxon>
        <taxon>Campylobacterales</taxon>
        <taxon>Helicobacteraceae</taxon>
        <taxon>Helicobacter</taxon>
    </lineage>
</organism>
<accession>A0A3D8IQE3</accession>
<sequence>MKRNIFFIFSAFVFLCEVLFGARPMNTDDARVVAPKSCQIESWTKFGGGHELWALPACNFLFDTEMTLGGNLTYQDSLHTGPYSTYQGAAVFAFKKIFYDLERDGFSYGLSVGNARLGRFLNHNDTFYTYALFSKAFFANQLFLHTNLGYKATKTHNLYTLGVGFEYDMNEYIWLMAEGFKEQLTPAMYQVGVRIWLKRDMVQIDCTYGNAFEQPFGKNMAFGTIGIRLLSEKLF</sequence>
<proteinExistence type="predicted"/>
<dbReference type="RefSeq" id="WP_115571120.1">
    <property type="nucleotide sequence ID" value="NZ_NXLT01000003.1"/>
</dbReference>
<protein>
    <recommendedName>
        <fullName evidence="3">Outer membrane beta-barrel protein</fullName>
    </recommendedName>
</protein>
<reference evidence="1 2" key="1">
    <citation type="submission" date="2018-04" db="EMBL/GenBank/DDBJ databases">
        <title>Novel Campyloabacter and Helicobacter Species and Strains.</title>
        <authorList>
            <person name="Mannion A.J."/>
            <person name="Shen Z."/>
            <person name="Fox J.G."/>
        </authorList>
    </citation>
    <scope>NUCLEOTIDE SEQUENCE [LARGE SCALE GENOMIC DNA]</scope>
    <source>
        <strain evidence="1 2">MIT 12-6600</strain>
    </source>
</reference>
<dbReference type="Proteomes" id="UP000256514">
    <property type="component" value="Unassembled WGS sequence"/>
</dbReference>
<dbReference type="OrthoDB" id="8526647at2"/>
<evidence type="ECO:0000313" key="2">
    <source>
        <dbReference type="Proteomes" id="UP000256514"/>
    </source>
</evidence>
<evidence type="ECO:0000313" key="1">
    <source>
        <dbReference type="EMBL" id="RDU67412.1"/>
    </source>
</evidence>
<name>A0A3D8IQE3_9HELI</name>
<dbReference type="EMBL" id="NXLT01000003">
    <property type="protein sequence ID" value="RDU67412.1"/>
    <property type="molecule type" value="Genomic_DNA"/>
</dbReference>
<comment type="caution">
    <text evidence="1">The sequence shown here is derived from an EMBL/GenBank/DDBJ whole genome shotgun (WGS) entry which is preliminary data.</text>
</comment>